<keyword evidence="13" id="KW-0539">Nucleus</keyword>
<dbReference type="Gene3D" id="1.10.565.10">
    <property type="entry name" value="Retinoid X Receptor"/>
    <property type="match status" value="1"/>
</dbReference>
<dbReference type="FunFam" id="1.10.565.10:FF:000031">
    <property type="entry name" value="Nuclear receptor subfamily 0 group B member 1"/>
    <property type="match status" value="1"/>
</dbReference>
<dbReference type="GO" id="GO:0005737">
    <property type="term" value="C:cytoplasm"/>
    <property type="evidence" value="ECO:0007669"/>
    <property type="project" value="UniProtKB-SubCell"/>
</dbReference>
<evidence type="ECO:0000256" key="12">
    <source>
        <dbReference type="ARBA" id="ARBA00023170"/>
    </source>
</evidence>
<keyword evidence="8" id="KW-0862">Zinc</keyword>
<evidence type="ECO:0000313" key="15">
    <source>
        <dbReference type="Ensembl" id="ENSECRP00000026318.1"/>
    </source>
</evidence>
<dbReference type="Proteomes" id="UP000694620">
    <property type="component" value="Unassembled WGS sequence"/>
</dbReference>
<dbReference type="OrthoDB" id="9926883at2759"/>
<evidence type="ECO:0000256" key="9">
    <source>
        <dbReference type="ARBA" id="ARBA00023015"/>
    </source>
</evidence>
<evidence type="ECO:0000256" key="4">
    <source>
        <dbReference type="ARBA" id="ARBA00022490"/>
    </source>
</evidence>
<evidence type="ECO:0000313" key="16">
    <source>
        <dbReference type="Proteomes" id="UP000694620"/>
    </source>
</evidence>
<keyword evidence="7" id="KW-0863">Zinc-finger</keyword>
<dbReference type="GO" id="GO:0005634">
    <property type="term" value="C:nucleus"/>
    <property type="evidence" value="ECO:0007669"/>
    <property type="project" value="UniProtKB-SubCell"/>
</dbReference>
<dbReference type="InterPro" id="IPR035500">
    <property type="entry name" value="NHR-like_dom_sf"/>
</dbReference>
<feature type="domain" description="NR LBD" evidence="14">
    <location>
        <begin position="17"/>
        <end position="258"/>
    </location>
</feature>
<dbReference type="PANTHER" id="PTHR24081:SF1">
    <property type="entry name" value="NUCLEAR RECEPTOR SUBFAMILY 0 GROUP B MEMBER 1"/>
    <property type="match status" value="1"/>
</dbReference>
<dbReference type="CDD" id="cd07350">
    <property type="entry name" value="NR_LBD_Dax1"/>
    <property type="match status" value="1"/>
</dbReference>
<dbReference type="GO" id="GO:0008270">
    <property type="term" value="F:zinc ion binding"/>
    <property type="evidence" value="ECO:0007669"/>
    <property type="project" value="UniProtKB-KW"/>
</dbReference>
<dbReference type="SUPFAM" id="SSF48508">
    <property type="entry name" value="Nuclear receptor ligand-binding domain"/>
    <property type="match status" value="1"/>
</dbReference>
<dbReference type="PRINTS" id="PR00398">
    <property type="entry name" value="STRDHORMONER"/>
</dbReference>
<keyword evidence="12" id="KW-0675">Receptor</keyword>
<gene>
    <name evidence="15" type="primary">NR0B1</name>
    <name evidence="15" type="synonym">nr0b1</name>
</gene>
<evidence type="ECO:0000256" key="1">
    <source>
        <dbReference type="ARBA" id="ARBA00004123"/>
    </source>
</evidence>
<evidence type="ECO:0000259" key="14">
    <source>
        <dbReference type="PROSITE" id="PS51843"/>
    </source>
</evidence>
<protein>
    <submittedName>
        <fullName evidence="15">Nuclear receptor subfamily 0, group B, member 1</fullName>
    </submittedName>
</protein>
<accession>A0A8C4T526</accession>
<keyword evidence="9" id="KW-0805">Transcription regulation</keyword>
<dbReference type="GO" id="GO:0003714">
    <property type="term" value="F:transcription corepressor activity"/>
    <property type="evidence" value="ECO:0007669"/>
    <property type="project" value="TreeGrafter"/>
</dbReference>
<comment type="subcellular location">
    <subcellularLocation>
        <location evidence="2">Cytoplasm</location>
    </subcellularLocation>
    <subcellularLocation>
        <location evidence="1">Nucleus</location>
    </subcellularLocation>
</comment>
<dbReference type="GO" id="GO:0003677">
    <property type="term" value="F:DNA binding"/>
    <property type="evidence" value="ECO:0007669"/>
    <property type="project" value="UniProtKB-KW"/>
</dbReference>
<dbReference type="PANTHER" id="PTHR24081">
    <property type="entry name" value="NUCLEAR RECEPTOR SUBFAMILY 0 GROUP B"/>
    <property type="match status" value="1"/>
</dbReference>
<dbReference type="Pfam" id="PF00104">
    <property type="entry name" value="Hormone_recep"/>
    <property type="match status" value="1"/>
</dbReference>
<keyword evidence="5" id="KW-0678">Repressor</keyword>
<keyword evidence="10" id="KW-0238">DNA-binding</keyword>
<evidence type="ECO:0000256" key="8">
    <source>
        <dbReference type="ARBA" id="ARBA00022833"/>
    </source>
</evidence>
<dbReference type="SMART" id="SM00430">
    <property type="entry name" value="HOLI"/>
    <property type="match status" value="1"/>
</dbReference>
<dbReference type="InterPro" id="IPR000536">
    <property type="entry name" value="Nucl_hrmn_rcpt_lig-bd"/>
</dbReference>
<dbReference type="PROSITE" id="PS51843">
    <property type="entry name" value="NR_LBD"/>
    <property type="match status" value="1"/>
</dbReference>
<proteinExistence type="inferred from homology"/>
<dbReference type="AlphaFoldDB" id="A0A8C4T526"/>
<dbReference type="Ensembl" id="ENSECRT00000026864.1">
    <property type="protein sequence ID" value="ENSECRP00000026318.1"/>
    <property type="gene ID" value="ENSECRG00000017778.1"/>
</dbReference>
<comment type="similarity">
    <text evidence="3">Belongs to the nuclear hormone receptor family. NR0 subfamily.</text>
</comment>
<dbReference type="GeneTree" id="ENSGT00390000015719"/>
<keyword evidence="4" id="KW-0963">Cytoplasm</keyword>
<dbReference type="InterPro" id="IPR001723">
    <property type="entry name" value="Nuclear_hrmn_rcpt"/>
</dbReference>
<organism evidence="15 16">
    <name type="scientific">Erpetoichthys calabaricus</name>
    <name type="common">Rope fish</name>
    <name type="synonym">Calamoichthys calabaricus</name>
    <dbReference type="NCBI Taxonomy" id="27687"/>
    <lineage>
        <taxon>Eukaryota</taxon>
        <taxon>Metazoa</taxon>
        <taxon>Chordata</taxon>
        <taxon>Craniata</taxon>
        <taxon>Vertebrata</taxon>
        <taxon>Euteleostomi</taxon>
        <taxon>Actinopterygii</taxon>
        <taxon>Polypteriformes</taxon>
        <taxon>Polypteridae</taxon>
        <taxon>Erpetoichthys</taxon>
    </lineage>
</organism>
<reference evidence="15" key="1">
    <citation type="submission" date="2025-08" db="UniProtKB">
        <authorList>
            <consortium name="Ensembl"/>
        </authorList>
    </citation>
    <scope>IDENTIFICATION</scope>
</reference>
<evidence type="ECO:0000256" key="5">
    <source>
        <dbReference type="ARBA" id="ARBA00022491"/>
    </source>
</evidence>
<evidence type="ECO:0000256" key="2">
    <source>
        <dbReference type="ARBA" id="ARBA00004496"/>
    </source>
</evidence>
<evidence type="ECO:0000256" key="10">
    <source>
        <dbReference type="ARBA" id="ARBA00023125"/>
    </source>
</evidence>
<evidence type="ECO:0000256" key="11">
    <source>
        <dbReference type="ARBA" id="ARBA00023163"/>
    </source>
</evidence>
<keyword evidence="11" id="KW-0804">Transcription</keyword>
<sequence>MASSDSCHCSGRKQNSILYSILKNDSQAEIQQHQTLQQQVCSCGSKKNVALTCPQVTCKAASAVLVKTLKFIKNLPCFQELPAEDQLVLVRNCWAPLLVLGLAQDRVDIETIETPEPSMLQKILTGGQEDSRESLQVNEQHISTTKIQDIKFFLSKCWALDISTKEYAYLKGAILFNPDLPGLRHTTYIQGLQSEAQRALNEYVRMIHREDLTRFGKLIIALSLLRSFSPNVVTELFFRPIIGNVNMDDLLLEMFYAK</sequence>
<dbReference type="RefSeq" id="XP_028646294.1">
    <property type="nucleotide sequence ID" value="XM_028790461.2"/>
</dbReference>
<keyword evidence="6" id="KW-0479">Metal-binding</keyword>
<evidence type="ECO:0000256" key="6">
    <source>
        <dbReference type="ARBA" id="ARBA00022723"/>
    </source>
</evidence>
<evidence type="ECO:0000256" key="7">
    <source>
        <dbReference type="ARBA" id="ARBA00022771"/>
    </source>
</evidence>
<dbReference type="GeneID" id="114641412"/>
<dbReference type="InterPro" id="IPR033544">
    <property type="entry name" value="NR0B1/2"/>
</dbReference>
<reference evidence="15" key="2">
    <citation type="submission" date="2025-09" db="UniProtKB">
        <authorList>
            <consortium name="Ensembl"/>
        </authorList>
    </citation>
    <scope>IDENTIFICATION</scope>
</reference>
<dbReference type="GO" id="GO:0000122">
    <property type="term" value="P:negative regulation of transcription by RNA polymerase II"/>
    <property type="evidence" value="ECO:0007669"/>
    <property type="project" value="TreeGrafter"/>
</dbReference>
<evidence type="ECO:0000256" key="13">
    <source>
        <dbReference type="ARBA" id="ARBA00023242"/>
    </source>
</evidence>
<keyword evidence="16" id="KW-1185">Reference proteome</keyword>
<evidence type="ECO:0000256" key="3">
    <source>
        <dbReference type="ARBA" id="ARBA00006647"/>
    </source>
</evidence>
<name>A0A8C4T526_ERPCA</name>